<comment type="caution">
    <text evidence="9">The sequence shown here is derived from an EMBL/GenBank/DDBJ whole genome shotgun (WGS) entry which is preliminary data.</text>
</comment>
<dbReference type="NCBIfam" id="TIGR00952">
    <property type="entry name" value="S15_bact"/>
    <property type="match status" value="1"/>
</dbReference>
<dbReference type="FunFam" id="1.10.287.10:FF:000002">
    <property type="entry name" value="30S ribosomal protein S15"/>
    <property type="match status" value="1"/>
</dbReference>
<gene>
    <name evidence="6" type="primary">rpsO</name>
    <name evidence="9" type="ORF">SSUR61_1705</name>
</gene>
<dbReference type="HAMAP" id="MF_01343_B">
    <property type="entry name" value="Ribosomal_uS15_B"/>
    <property type="match status" value="1"/>
</dbReference>
<keyword evidence="1 6" id="KW-0699">rRNA-binding</keyword>
<evidence type="ECO:0000256" key="3">
    <source>
        <dbReference type="ARBA" id="ARBA00022980"/>
    </source>
</evidence>
<reference evidence="9 10" key="1">
    <citation type="submission" date="2011-03" db="EMBL/GenBank/DDBJ databases">
        <title>Deep-sequencing identification of multiple resistance mechanism for the high antibiotic-resistance strain Streptococcus suis R61.</title>
        <authorList>
            <person name="Hu P."/>
            <person name="Yang M."/>
            <person name="Jin M."/>
            <person name="Xiao J."/>
        </authorList>
    </citation>
    <scope>NUCLEOTIDE SEQUENCE [LARGE SCALE GENOMIC DNA]</scope>
    <source>
        <strain evidence="9 10">R61</strain>
    </source>
</reference>
<evidence type="ECO:0000256" key="8">
    <source>
        <dbReference type="RuleBase" id="RU004524"/>
    </source>
</evidence>
<dbReference type="InterPro" id="IPR005290">
    <property type="entry name" value="Ribosomal_uS15_bac-type"/>
</dbReference>
<dbReference type="InterPro" id="IPR009068">
    <property type="entry name" value="uS15_NS1_RNA-bd_sf"/>
</dbReference>
<sequence length="156" mass="18569">MIYKQKVSFGWLFLKIAEQLSYFSNQLTKELFLDRMVKVQKDKSSFFLVTGRQPVTRIRLKNKGEHIMAISKEKKNEIMAQYARHEGDTGSVEVQVAVLTWEINHLNDHIKQHKKDHATYRGLMKKIGRRRNLLAYLRRTDVNRYRELIHSLGLRR</sequence>
<dbReference type="EMBL" id="AEYY01000041">
    <property type="protein sequence ID" value="EHC02290.1"/>
    <property type="molecule type" value="Genomic_DNA"/>
</dbReference>
<dbReference type="SUPFAM" id="SSF47060">
    <property type="entry name" value="S15/NS1 RNA-binding domain"/>
    <property type="match status" value="1"/>
</dbReference>
<accession>A0AA87F7W9</accession>
<dbReference type="GO" id="GO:0003735">
    <property type="term" value="F:structural constituent of ribosome"/>
    <property type="evidence" value="ECO:0007669"/>
    <property type="project" value="InterPro"/>
</dbReference>
<dbReference type="InterPro" id="IPR000589">
    <property type="entry name" value="Ribosomal_uS15"/>
</dbReference>
<dbReference type="CDD" id="cd00353">
    <property type="entry name" value="Ribosomal_S15p_S13e"/>
    <property type="match status" value="1"/>
</dbReference>
<keyword evidence="4 6" id="KW-0687">Ribonucleoprotein</keyword>
<dbReference type="Proteomes" id="UP000004014">
    <property type="component" value="Unassembled WGS sequence"/>
</dbReference>
<evidence type="ECO:0000256" key="4">
    <source>
        <dbReference type="ARBA" id="ARBA00023274"/>
    </source>
</evidence>
<evidence type="ECO:0000313" key="9">
    <source>
        <dbReference type="EMBL" id="EHC02290.1"/>
    </source>
</evidence>
<dbReference type="GO" id="GO:0006412">
    <property type="term" value="P:translation"/>
    <property type="evidence" value="ECO:0007669"/>
    <property type="project" value="UniProtKB-UniRule"/>
</dbReference>
<evidence type="ECO:0000256" key="6">
    <source>
        <dbReference type="HAMAP-Rule" id="MF_01343"/>
    </source>
</evidence>
<comment type="similarity">
    <text evidence="6 7">Belongs to the universal ribosomal protein uS15 family.</text>
</comment>
<evidence type="ECO:0000256" key="2">
    <source>
        <dbReference type="ARBA" id="ARBA00022884"/>
    </source>
</evidence>
<dbReference type="PROSITE" id="PS00362">
    <property type="entry name" value="RIBOSOMAL_S15"/>
    <property type="match status" value="1"/>
</dbReference>
<keyword evidence="2 6" id="KW-0694">RNA-binding</keyword>
<dbReference type="GO" id="GO:0022627">
    <property type="term" value="C:cytosolic small ribosomal subunit"/>
    <property type="evidence" value="ECO:0007669"/>
    <property type="project" value="TreeGrafter"/>
</dbReference>
<evidence type="ECO:0000256" key="1">
    <source>
        <dbReference type="ARBA" id="ARBA00022730"/>
    </source>
</evidence>
<dbReference type="PANTHER" id="PTHR23321">
    <property type="entry name" value="RIBOSOMAL PROTEIN S15, BACTERIAL AND ORGANELLAR"/>
    <property type="match status" value="1"/>
</dbReference>
<name>A0AA87F7W9_STRSU</name>
<evidence type="ECO:0000256" key="7">
    <source>
        <dbReference type="RuleBase" id="RU003919"/>
    </source>
</evidence>
<organism evidence="9 10">
    <name type="scientific">Streptococcus suis R61</name>
    <dbReference type="NCBI Taxonomy" id="996306"/>
    <lineage>
        <taxon>Bacteria</taxon>
        <taxon>Bacillati</taxon>
        <taxon>Bacillota</taxon>
        <taxon>Bacilli</taxon>
        <taxon>Lactobacillales</taxon>
        <taxon>Streptococcaceae</taxon>
        <taxon>Streptococcus</taxon>
    </lineage>
</organism>
<dbReference type="Gene3D" id="1.10.287.10">
    <property type="entry name" value="S15/NS1, RNA-binding"/>
    <property type="match status" value="1"/>
</dbReference>
<dbReference type="Gene3D" id="6.10.250.3130">
    <property type="match status" value="1"/>
</dbReference>
<comment type="function">
    <text evidence="6">Forms an intersubunit bridge (bridge B4) with the 23S rRNA of the 50S subunit in the ribosome.</text>
</comment>
<dbReference type="GO" id="GO:0019843">
    <property type="term" value="F:rRNA binding"/>
    <property type="evidence" value="ECO:0007669"/>
    <property type="project" value="UniProtKB-UniRule"/>
</dbReference>
<comment type="subunit">
    <text evidence="5 6">Part of the 30S ribosomal subunit. Forms a bridge to the 50S subunit in the 70S ribosome, contacting the 23S rRNA.</text>
</comment>
<protein>
    <recommendedName>
        <fullName evidence="6">Small ribosomal subunit protein uS15</fullName>
    </recommendedName>
</protein>
<evidence type="ECO:0000313" key="10">
    <source>
        <dbReference type="Proteomes" id="UP000004014"/>
    </source>
</evidence>
<keyword evidence="3 6" id="KW-0689">Ribosomal protein</keyword>
<dbReference type="PANTHER" id="PTHR23321:SF26">
    <property type="entry name" value="SMALL RIBOSOMAL SUBUNIT PROTEIN US15M"/>
    <property type="match status" value="1"/>
</dbReference>
<dbReference type="AlphaFoldDB" id="A0AA87F7W9"/>
<dbReference type="Pfam" id="PF00312">
    <property type="entry name" value="Ribosomal_S15"/>
    <property type="match status" value="1"/>
</dbReference>
<dbReference type="SMART" id="SM01387">
    <property type="entry name" value="Ribosomal_S15"/>
    <property type="match status" value="1"/>
</dbReference>
<evidence type="ECO:0000256" key="5">
    <source>
        <dbReference type="ARBA" id="ARBA00064542"/>
    </source>
</evidence>
<proteinExistence type="inferred from homology"/>
<comment type="function">
    <text evidence="6 8">One of the primary rRNA binding proteins, it binds directly to 16S rRNA where it helps nucleate assembly of the platform of the 30S subunit by binding and bridging several RNA helices of the 16S rRNA.</text>
</comment>